<name>A0A8H7Y1V2_PSICU</name>
<accession>A0A8H7Y1V2</accession>
<evidence type="ECO:0000313" key="2">
    <source>
        <dbReference type="EMBL" id="KAG5172165.1"/>
    </source>
</evidence>
<feature type="region of interest" description="Disordered" evidence="1">
    <location>
        <begin position="367"/>
        <end position="398"/>
    </location>
</feature>
<dbReference type="EMBL" id="JAFIQS010000002">
    <property type="protein sequence ID" value="KAG5172165.1"/>
    <property type="molecule type" value="Genomic_DNA"/>
</dbReference>
<feature type="region of interest" description="Disordered" evidence="1">
    <location>
        <begin position="619"/>
        <end position="652"/>
    </location>
</feature>
<organism evidence="2">
    <name type="scientific">Psilocybe cubensis</name>
    <name type="common">Psychedelic mushroom</name>
    <name type="synonym">Stropharia cubensis</name>
    <dbReference type="NCBI Taxonomy" id="181762"/>
    <lineage>
        <taxon>Eukaryota</taxon>
        <taxon>Fungi</taxon>
        <taxon>Dikarya</taxon>
        <taxon>Basidiomycota</taxon>
        <taxon>Agaricomycotina</taxon>
        <taxon>Agaricomycetes</taxon>
        <taxon>Agaricomycetidae</taxon>
        <taxon>Agaricales</taxon>
        <taxon>Agaricineae</taxon>
        <taxon>Strophariaceae</taxon>
        <taxon>Psilocybe</taxon>
    </lineage>
</organism>
<dbReference type="AlphaFoldDB" id="A0A8H7Y1V2"/>
<reference evidence="2" key="1">
    <citation type="submission" date="2021-02" db="EMBL/GenBank/DDBJ databases">
        <title>Psilocybe cubensis genome.</title>
        <authorList>
            <person name="Mckernan K.J."/>
            <person name="Crawford S."/>
            <person name="Trippe A."/>
            <person name="Kane L.T."/>
            <person name="Mclaughlin S."/>
        </authorList>
    </citation>
    <scope>NUCLEOTIDE SEQUENCE [LARGE SCALE GENOMIC DNA]</scope>
    <source>
        <strain evidence="2">MGC-MH-2018</strain>
    </source>
</reference>
<evidence type="ECO:0000256" key="1">
    <source>
        <dbReference type="SAM" id="MobiDB-lite"/>
    </source>
</evidence>
<comment type="caution">
    <text evidence="2">The sequence shown here is derived from an EMBL/GenBank/DDBJ whole genome shotgun (WGS) entry which is preliminary data.</text>
</comment>
<proteinExistence type="predicted"/>
<feature type="compositionally biased region" description="Polar residues" evidence="1">
    <location>
        <begin position="60"/>
        <end position="75"/>
    </location>
</feature>
<feature type="region of interest" description="Disordered" evidence="1">
    <location>
        <begin position="1"/>
        <end position="79"/>
    </location>
</feature>
<feature type="region of interest" description="Disordered" evidence="1">
    <location>
        <begin position="277"/>
        <end position="299"/>
    </location>
</feature>
<feature type="region of interest" description="Disordered" evidence="1">
    <location>
        <begin position="203"/>
        <end position="241"/>
    </location>
</feature>
<feature type="compositionally biased region" description="Polar residues" evidence="1">
    <location>
        <begin position="25"/>
        <end position="40"/>
    </location>
</feature>
<feature type="compositionally biased region" description="Polar residues" evidence="1">
    <location>
        <begin position="385"/>
        <end position="398"/>
    </location>
</feature>
<protein>
    <submittedName>
        <fullName evidence="2">Uncharacterized protein</fullName>
    </submittedName>
</protein>
<gene>
    <name evidence="2" type="ORF">JR316_001660</name>
</gene>
<sequence>MSSDSAARSQHARSGMLRGLVRSMSGKQRQDSSPVTTTTHMGEERKLLQMNLESVDVSAASGSPLQSIASTSSSPAERRLKISERLKQLGRDITTGKLRKHSDKSIPASPRITVGEFQQGDIIQTTGHAVVAEDSNRSELRTSSALEYNHAKQLSVVAEVAEPGQEPVVEVPNEGVPGATIPLEDPTEASTFAKRIQSLIDSLPFPTSGEKQPISAVKDPDSPSPNDAGRPIPPDIPSIQDSGLINLLSSPAIMNGSTSKGRPSIWSILERVGSPTQHAPLPSPFTAGDTNVDEPSDEHSIYSDNSSVMVYSPLIPTLDDQVELAELVPIEPDNVVLETETAIEGTSWTSVWPLSIWYGLPSRSTASPVESKSGLSPEPIPSSPTPNQGKEGNVVRSQTPRAWVPSNTKLSVQAMWWGYRLYLPPPVLEILSDKTLEATKRASMITTALTWFFNHLPIDALPPPLRPAALLLQRLAPFLGYIGTFISWSWSTIKSYDIAGFGVTLTATWLLPVALIPGTWRENDFPKSPTQSPIALPPTSPPTSHALLDPILPDSPPATSPSLSYVTANQSTPSPRSVFIPVPPMPLDLPPIPPSPIPQLVPVGSPLMKELLKGPVLGPVPLPDEDAPSPMMPTVKPTTKNRAKAFFTRSPR</sequence>